<proteinExistence type="predicted"/>
<evidence type="ECO:0000313" key="1">
    <source>
        <dbReference type="EMBL" id="SMQ55081.1"/>
    </source>
</evidence>
<organism evidence="1 2">
    <name type="scientific">Zymoseptoria tritici (strain ST99CH_3D7)</name>
    <dbReference type="NCBI Taxonomy" id="1276538"/>
    <lineage>
        <taxon>Eukaryota</taxon>
        <taxon>Fungi</taxon>
        <taxon>Dikarya</taxon>
        <taxon>Ascomycota</taxon>
        <taxon>Pezizomycotina</taxon>
        <taxon>Dothideomycetes</taxon>
        <taxon>Dothideomycetidae</taxon>
        <taxon>Mycosphaerellales</taxon>
        <taxon>Mycosphaerellaceae</taxon>
        <taxon>Zymoseptoria</taxon>
    </lineage>
</organism>
<dbReference type="AlphaFoldDB" id="A0A1X7S6P0"/>
<dbReference type="EMBL" id="LT853702">
    <property type="protein sequence ID" value="SMQ55081.1"/>
    <property type="molecule type" value="Genomic_DNA"/>
</dbReference>
<name>A0A1X7S6P0_ZYMT9</name>
<evidence type="ECO:0000313" key="2">
    <source>
        <dbReference type="Proteomes" id="UP000215127"/>
    </source>
</evidence>
<sequence length="116" mass="12915">MCKTIFWKDDSCGHSWLELDKPCAPGLNLVSCPDFSTTQPFGPARKPRRCRWAARLECPACDFDEYDMRKRRMIVVKRTGWKFGLGPGKEDVGVELVTGHGGVGRFETGGGCCVVM</sequence>
<accession>A0A1X7S6P0</accession>
<protein>
    <submittedName>
        <fullName evidence="1">Uncharacterized protein</fullName>
    </submittedName>
</protein>
<dbReference type="Proteomes" id="UP000215127">
    <property type="component" value="Chromosome 11"/>
</dbReference>
<gene>
    <name evidence="1" type="ORF">ZT3D7_G10236</name>
</gene>
<reference evidence="1 2" key="1">
    <citation type="submission" date="2016-06" db="EMBL/GenBank/DDBJ databases">
        <authorList>
            <person name="Kjaerup R.B."/>
            <person name="Dalgaard T.S."/>
            <person name="Juul-Madsen H.R."/>
        </authorList>
    </citation>
    <scope>NUCLEOTIDE SEQUENCE [LARGE SCALE GENOMIC DNA]</scope>
</reference>
<keyword evidence="2" id="KW-1185">Reference proteome</keyword>